<sequence length="86" mass="9249">MIPAFEGSNPSSPAITSYSVLTEHDISKSPASPVTPSSPSSKTGAPNEQRRLDGIYRQRQPQTRGGCRTAPRHSAGQGSGWPFLRR</sequence>
<feature type="compositionally biased region" description="Low complexity" evidence="1">
    <location>
        <begin position="28"/>
        <end position="41"/>
    </location>
</feature>
<dbReference type="Proteomes" id="UP000257016">
    <property type="component" value="Unassembled WGS sequence"/>
</dbReference>
<feature type="compositionally biased region" description="Polar residues" evidence="1">
    <location>
        <begin position="8"/>
        <end position="20"/>
    </location>
</feature>
<protein>
    <submittedName>
        <fullName evidence="2">Uncharacterized protein</fullName>
    </submittedName>
</protein>
<name>A0A975ZW04_9BURK</name>
<proteinExistence type="predicted"/>
<evidence type="ECO:0000313" key="2">
    <source>
        <dbReference type="EMBL" id="SOY40673.1"/>
    </source>
</evidence>
<evidence type="ECO:0000313" key="3">
    <source>
        <dbReference type="Proteomes" id="UP000257016"/>
    </source>
</evidence>
<dbReference type="AlphaFoldDB" id="A0A975ZW04"/>
<reference evidence="2 3" key="1">
    <citation type="submission" date="2018-01" db="EMBL/GenBank/DDBJ databases">
        <authorList>
            <person name="Clerissi C."/>
        </authorList>
    </citation>
    <scope>NUCLEOTIDE SEQUENCE [LARGE SCALE GENOMIC DNA]</scope>
    <source>
        <strain evidence="2">Cupriavidus taiwanensis LMG 19430</strain>
    </source>
</reference>
<feature type="region of interest" description="Disordered" evidence="1">
    <location>
        <begin position="1"/>
        <end position="86"/>
    </location>
</feature>
<gene>
    <name evidence="2" type="ORF">CBM2586_A10638</name>
</gene>
<comment type="caution">
    <text evidence="2">The sequence shown here is derived from an EMBL/GenBank/DDBJ whole genome shotgun (WGS) entry which is preliminary data.</text>
</comment>
<organism evidence="2 3">
    <name type="scientific">Cupriavidus taiwanensis</name>
    <dbReference type="NCBI Taxonomy" id="164546"/>
    <lineage>
        <taxon>Bacteria</taxon>
        <taxon>Pseudomonadati</taxon>
        <taxon>Pseudomonadota</taxon>
        <taxon>Betaproteobacteria</taxon>
        <taxon>Burkholderiales</taxon>
        <taxon>Burkholderiaceae</taxon>
        <taxon>Cupriavidus</taxon>
    </lineage>
</organism>
<dbReference type="EMBL" id="OFSN01000001">
    <property type="protein sequence ID" value="SOY40673.1"/>
    <property type="molecule type" value="Genomic_DNA"/>
</dbReference>
<accession>A0A975ZW04</accession>
<evidence type="ECO:0000256" key="1">
    <source>
        <dbReference type="SAM" id="MobiDB-lite"/>
    </source>
</evidence>